<protein>
    <submittedName>
        <fullName evidence="2">Uncharacterized protein</fullName>
    </submittedName>
</protein>
<reference evidence="2" key="1">
    <citation type="submission" date="2022-09" db="EMBL/GenBank/DDBJ databases">
        <title>Actin cytoskeleton and complex cell architecture in an #Asgard archaeon.</title>
        <authorList>
            <person name="Ponce Toledo R.I."/>
            <person name="Schleper C."/>
            <person name="Rodrigues Oliveira T."/>
            <person name="Wollweber F."/>
            <person name="Xu J."/>
            <person name="Rittmann S."/>
            <person name="Klingl A."/>
            <person name="Pilhofer M."/>
        </authorList>
    </citation>
    <scope>NUCLEOTIDE SEQUENCE</scope>
    <source>
        <strain evidence="2">B-35</strain>
    </source>
</reference>
<keyword evidence="1" id="KW-0812">Transmembrane</keyword>
<keyword evidence="1" id="KW-0472">Membrane</keyword>
<organism evidence="2 3">
    <name type="scientific">Candidatus Lokiarchaeum ossiferum</name>
    <dbReference type="NCBI Taxonomy" id="2951803"/>
    <lineage>
        <taxon>Archaea</taxon>
        <taxon>Promethearchaeati</taxon>
        <taxon>Promethearchaeota</taxon>
        <taxon>Promethearchaeia</taxon>
        <taxon>Promethearchaeales</taxon>
        <taxon>Promethearchaeaceae</taxon>
        <taxon>Candidatus Lokiarchaeum</taxon>
    </lineage>
</organism>
<dbReference type="EMBL" id="CP104013">
    <property type="protein sequence ID" value="UYP43807.1"/>
    <property type="molecule type" value="Genomic_DNA"/>
</dbReference>
<proteinExistence type="predicted"/>
<evidence type="ECO:0000313" key="3">
    <source>
        <dbReference type="Proteomes" id="UP001208689"/>
    </source>
</evidence>
<accession>A0ABY6HN26</accession>
<keyword evidence="3" id="KW-1185">Reference proteome</keyword>
<gene>
    <name evidence="2" type="ORF">NEF87_000092</name>
</gene>
<dbReference type="Proteomes" id="UP001208689">
    <property type="component" value="Chromosome"/>
</dbReference>
<evidence type="ECO:0000256" key="1">
    <source>
        <dbReference type="SAM" id="Phobius"/>
    </source>
</evidence>
<evidence type="ECO:0000313" key="2">
    <source>
        <dbReference type="EMBL" id="UYP43807.1"/>
    </source>
</evidence>
<keyword evidence="1" id="KW-1133">Transmembrane helix</keyword>
<sequence>MILFTYPPITYGDIIWAGGGFFCYLIILHFWEKMWRKMNWKFHQIKVKLLLFRLKKRSANPRRMAKIQSKITKYIELDYPTYLQIEFILLHGERSPEDMQDDVETYIKHRSNDQNFDYAIKLVERVFPIIEERYDFLYGVFQTILKLEPFFIRIQNVVSFLLKLKKISPDDFNRYNLFQTSKLDEILLEECTSISNYGILFDQLVKYYIETEVKCNKNDLSPQLKMMELQNSNGNMILLQVWQKNVEFQGQFEGVTRKLPIEQFNRVHIALQEQNISDHEQYYFLRENFSTNLQFGFLEYCCLTPEIYEKIHDQITWPEMEEVYHQLFNFPLSNDQVVIL</sequence>
<feature type="transmembrane region" description="Helical" evidence="1">
    <location>
        <begin position="14"/>
        <end position="31"/>
    </location>
</feature>
<name>A0ABY6HN26_9ARCH</name>